<dbReference type="InterPro" id="IPR011249">
    <property type="entry name" value="Metalloenz_LuxS/M16"/>
</dbReference>
<dbReference type="Pfam" id="PF05193">
    <property type="entry name" value="Peptidase_M16_C"/>
    <property type="match status" value="1"/>
</dbReference>
<protein>
    <recommendedName>
        <fullName evidence="8">Alpha-MPP</fullName>
    </recommendedName>
    <alternativeName>
        <fullName evidence="9">Inactive zinc metalloprotease alpha</fullName>
    </alternativeName>
</protein>
<dbReference type="FunFam" id="3.30.830.10:FF:000022">
    <property type="entry name" value="mitochondrial-processing peptidase subunit alpha"/>
    <property type="match status" value="1"/>
</dbReference>
<dbReference type="GO" id="GO:0005739">
    <property type="term" value="C:mitochondrion"/>
    <property type="evidence" value="ECO:0007669"/>
    <property type="project" value="UniProtKB-SubCell"/>
</dbReference>
<dbReference type="InterPro" id="IPR007863">
    <property type="entry name" value="Peptidase_M16_C"/>
</dbReference>
<dbReference type="InterPro" id="IPR050361">
    <property type="entry name" value="MPP/UQCRC_Complex"/>
</dbReference>
<evidence type="ECO:0000259" key="12">
    <source>
        <dbReference type="Pfam" id="PF05193"/>
    </source>
</evidence>
<dbReference type="GO" id="GO:0006508">
    <property type="term" value="P:proteolysis"/>
    <property type="evidence" value="ECO:0007669"/>
    <property type="project" value="InterPro"/>
</dbReference>
<evidence type="ECO:0000313" key="13">
    <source>
        <dbReference type="EMBL" id="GBG84704.1"/>
    </source>
</evidence>
<comment type="similarity">
    <text evidence="4 10">Belongs to the peptidase M16 family.</text>
</comment>
<evidence type="ECO:0000256" key="9">
    <source>
        <dbReference type="ARBA" id="ARBA00032315"/>
    </source>
</evidence>
<comment type="subcellular location">
    <subcellularLocation>
        <location evidence="3">Membrane</location>
    </subcellularLocation>
    <subcellularLocation>
        <location evidence="2">Mitochondrion</location>
    </subcellularLocation>
</comment>
<comment type="function">
    <text evidence="1">Substrate recognition and binding subunit of the essential mitochondrial processing protease (MPP), which cleaves the mitochondrial sequence off newly imported precursors proteins.</text>
</comment>
<proteinExistence type="inferred from homology"/>
<dbReference type="GO" id="GO:0046872">
    <property type="term" value="F:metal ion binding"/>
    <property type="evidence" value="ECO:0007669"/>
    <property type="project" value="InterPro"/>
</dbReference>
<evidence type="ECO:0000256" key="5">
    <source>
        <dbReference type="ARBA" id="ARBA00022946"/>
    </source>
</evidence>
<dbReference type="Gramene" id="GBG84704">
    <property type="protein sequence ID" value="GBG84704"/>
    <property type="gene ID" value="CBR_g39080"/>
</dbReference>
<evidence type="ECO:0000256" key="10">
    <source>
        <dbReference type="RuleBase" id="RU004447"/>
    </source>
</evidence>
<dbReference type="OrthoDB" id="10251424at2759"/>
<dbReference type="SUPFAM" id="SSF63411">
    <property type="entry name" value="LuxS/MPP-like metallohydrolase"/>
    <property type="match status" value="2"/>
</dbReference>
<gene>
    <name evidence="13" type="ORF">CBR_g39080</name>
</gene>
<dbReference type="InterPro" id="IPR011765">
    <property type="entry name" value="Pept_M16_N"/>
</dbReference>
<comment type="caution">
    <text evidence="13">The sequence shown here is derived from an EMBL/GenBank/DDBJ whole genome shotgun (WGS) entry which is preliminary data.</text>
</comment>
<dbReference type="OMA" id="LKYHHSP"/>
<feature type="domain" description="Peptidase M16 N-terminal" evidence="11">
    <location>
        <begin position="107"/>
        <end position="252"/>
    </location>
</feature>
<evidence type="ECO:0000256" key="7">
    <source>
        <dbReference type="ARBA" id="ARBA00023136"/>
    </source>
</evidence>
<reference evidence="13 14" key="1">
    <citation type="journal article" date="2018" name="Cell">
        <title>The Chara Genome: Secondary Complexity and Implications for Plant Terrestrialization.</title>
        <authorList>
            <person name="Nishiyama T."/>
            <person name="Sakayama H."/>
            <person name="Vries J.D."/>
            <person name="Buschmann H."/>
            <person name="Saint-Marcoux D."/>
            <person name="Ullrich K.K."/>
            <person name="Haas F.B."/>
            <person name="Vanderstraeten L."/>
            <person name="Becker D."/>
            <person name="Lang D."/>
            <person name="Vosolsobe S."/>
            <person name="Rombauts S."/>
            <person name="Wilhelmsson P.K.I."/>
            <person name="Janitza P."/>
            <person name="Kern R."/>
            <person name="Heyl A."/>
            <person name="Rumpler F."/>
            <person name="Villalobos L.I.A.C."/>
            <person name="Clay J.M."/>
            <person name="Skokan R."/>
            <person name="Toyoda A."/>
            <person name="Suzuki Y."/>
            <person name="Kagoshima H."/>
            <person name="Schijlen E."/>
            <person name="Tajeshwar N."/>
            <person name="Catarino B."/>
            <person name="Hetherington A.J."/>
            <person name="Saltykova A."/>
            <person name="Bonnot C."/>
            <person name="Breuninger H."/>
            <person name="Symeonidi A."/>
            <person name="Radhakrishnan G.V."/>
            <person name="Van Nieuwerburgh F."/>
            <person name="Deforce D."/>
            <person name="Chang C."/>
            <person name="Karol K.G."/>
            <person name="Hedrich R."/>
            <person name="Ulvskov P."/>
            <person name="Glockner G."/>
            <person name="Delwiche C.F."/>
            <person name="Petrasek J."/>
            <person name="Van de Peer Y."/>
            <person name="Friml J."/>
            <person name="Beilby M."/>
            <person name="Dolan L."/>
            <person name="Kohara Y."/>
            <person name="Sugano S."/>
            <person name="Fujiyama A."/>
            <person name="Delaux P.-M."/>
            <person name="Quint M."/>
            <person name="TheiBen G."/>
            <person name="Hagemann M."/>
            <person name="Harholt J."/>
            <person name="Dunand C."/>
            <person name="Zachgo S."/>
            <person name="Langdale J."/>
            <person name="Maumus F."/>
            <person name="Straeten D.V.D."/>
            <person name="Gould S.B."/>
            <person name="Rensing S.A."/>
        </authorList>
    </citation>
    <scope>NUCLEOTIDE SEQUENCE [LARGE SCALE GENOMIC DNA]</scope>
    <source>
        <strain evidence="13 14">S276</strain>
    </source>
</reference>
<evidence type="ECO:0000256" key="6">
    <source>
        <dbReference type="ARBA" id="ARBA00023128"/>
    </source>
</evidence>
<evidence type="ECO:0000256" key="4">
    <source>
        <dbReference type="ARBA" id="ARBA00007261"/>
    </source>
</evidence>
<evidence type="ECO:0000256" key="3">
    <source>
        <dbReference type="ARBA" id="ARBA00004370"/>
    </source>
</evidence>
<evidence type="ECO:0000256" key="1">
    <source>
        <dbReference type="ARBA" id="ARBA00002123"/>
    </source>
</evidence>
<dbReference type="EMBL" id="BFEA01000487">
    <property type="protein sequence ID" value="GBG84704.1"/>
    <property type="molecule type" value="Genomic_DNA"/>
</dbReference>
<dbReference type="InterPro" id="IPR001431">
    <property type="entry name" value="Pept_M16_Zn_BS"/>
</dbReference>
<dbReference type="Proteomes" id="UP000265515">
    <property type="component" value="Unassembled WGS sequence"/>
</dbReference>
<dbReference type="AlphaFoldDB" id="A0A388LQW3"/>
<dbReference type="Gene3D" id="3.30.830.10">
    <property type="entry name" value="Metalloenzyme, LuxS/M16 peptidase-like"/>
    <property type="match status" value="2"/>
</dbReference>
<dbReference type="GO" id="GO:0004222">
    <property type="term" value="F:metalloendopeptidase activity"/>
    <property type="evidence" value="ECO:0007669"/>
    <property type="project" value="InterPro"/>
</dbReference>
<evidence type="ECO:0000259" key="11">
    <source>
        <dbReference type="Pfam" id="PF00675"/>
    </source>
</evidence>
<name>A0A388LQW3_CHABU</name>
<dbReference type="PANTHER" id="PTHR11851:SF49">
    <property type="entry name" value="MITOCHONDRIAL-PROCESSING PEPTIDASE SUBUNIT ALPHA"/>
    <property type="match status" value="1"/>
</dbReference>
<dbReference type="PROSITE" id="PS00143">
    <property type="entry name" value="INSULINASE"/>
    <property type="match status" value="1"/>
</dbReference>
<keyword evidence="5" id="KW-0809">Transit peptide</keyword>
<dbReference type="PANTHER" id="PTHR11851">
    <property type="entry name" value="METALLOPROTEASE"/>
    <property type="match status" value="1"/>
</dbReference>
<evidence type="ECO:0000313" key="14">
    <source>
        <dbReference type="Proteomes" id="UP000265515"/>
    </source>
</evidence>
<dbReference type="GO" id="GO:0016020">
    <property type="term" value="C:membrane"/>
    <property type="evidence" value="ECO:0007669"/>
    <property type="project" value="UniProtKB-SubCell"/>
</dbReference>
<evidence type="ECO:0000256" key="8">
    <source>
        <dbReference type="ARBA" id="ARBA00030006"/>
    </source>
</evidence>
<evidence type="ECO:0000256" key="2">
    <source>
        <dbReference type="ARBA" id="ARBA00004173"/>
    </source>
</evidence>
<keyword evidence="14" id="KW-1185">Reference proteome</keyword>
<keyword evidence="7" id="KW-0472">Membrane</keyword>
<dbReference type="Pfam" id="PF00675">
    <property type="entry name" value="Peptidase_M16"/>
    <property type="match status" value="1"/>
</dbReference>
<sequence length="523" mass="55808">MLSTGVRRSLKAAPQWARLGQRGARTQAWAGSGGPLAQAIPAVSVSGDTHQSQEGGFFSKLFGLKKSGPVITPLFEPLPGLQTPSPVEFASIPLETKITTLPNGMKIASEDTPGPTTTVGLYIDSGSVYETAGNNGVSHLLERMSFKTTNNRTHFRLIREVEAIGGNVQASASREQMAYTGDALRTHMPEILELLADSVRNPKFVEWEVKEQLARVKAEVSEMANNPQSLMVEALHSAGYAGALGRPLLCPESNVGRLDSAACREFVEANYTAPRMVLAASGVDHSDLLAVAEPLFSDLPKVALPPTPLTEYVGGDWRLAADAPVTHVALGFEFPGGWRNEKDAVAISVLQMLMGGGGSFSAGGPGKGMYSRLYTRVLNQHGQVNSCTAFNSIYNSTGLFGIHGTAPSAFIASLVDIMCEEFLAVATPGGVTETELQRAKNATISHVLMNLESRVVTTEDIGRQILTYGHRKPPAEFCSMVEALSADDITAIAAKITKTPLSMASWGDVVHVPRFDQVAARFA</sequence>
<dbReference type="STRING" id="69332.A0A388LQW3"/>
<feature type="domain" description="Peptidase M16 C-terminal" evidence="12">
    <location>
        <begin position="262"/>
        <end position="442"/>
    </location>
</feature>
<accession>A0A388LQW3</accession>
<organism evidence="13 14">
    <name type="scientific">Chara braunii</name>
    <name type="common">Braun's stonewort</name>
    <dbReference type="NCBI Taxonomy" id="69332"/>
    <lineage>
        <taxon>Eukaryota</taxon>
        <taxon>Viridiplantae</taxon>
        <taxon>Streptophyta</taxon>
        <taxon>Charophyceae</taxon>
        <taxon>Charales</taxon>
        <taxon>Characeae</taxon>
        <taxon>Chara</taxon>
    </lineage>
</organism>
<keyword evidence="6" id="KW-0496">Mitochondrion</keyword>
<dbReference type="FunFam" id="3.30.830.10:FF:000008">
    <property type="entry name" value="Mitochondrial-processing peptidase subunit beta"/>
    <property type="match status" value="1"/>
</dbReference>